<evidence type="ECO:0000313" key="2">
    <source>
        <dbReference type="EMBL" id="MBB3726476.1"/>
    </source>
</evidence>
<evidence type="ECO:0000313" key="3">
    <source>
        <dbReference type="Proteomes" id="UP000579945"/>
    </source>
</evidence>
<name>A0A7W5V2C8_9ACTN</name>
<accession>A0A7W5V2C8</accession>
<feature type="compositionally biased region" description="Basic and acidic residues" evidence="1">
    <location>
        <begin position="96"/>
        <end position="111"/>
    </location>
</feature>
<dbReference type="Proteomes" id="UP000579945">
    <property type="component" value="Unassembled WGS sequence"/>
</dbReference>
<reference evidence="2 3" key="1">
    <citation type="submission" date="2020-08" db="EMBL/GenBank/DDBJ databases">
        <title>Sequencing the genomes of 1000 actinobacteria strains.</title>
        <authorList>
            <person name="Klenk H.-P."/>
        </authorList>
    </citation>
    <scope>NUCLEOTIDE SEQUENCE [LARGE SCALE GENOMIC DNA]</scope>
    <source>
        <strain evidence="2 3">DSM 44320</strain>
    </source>
</reference>
<feature type="compositionally biased region" description="Basic and acidic residues" evidence="1">
    <location>
        <begin position="388"/>
        <end position="406"/>
    </location>
</feature>
<evidence type="ECO:0000256" key="1">
    <source>
        <dbReference type="SAM" id="MobiDB-lite"/>
    </source>
</evidence>
<feature type="compositionally biased region" description="Low complexity" evidence="1">
    <location>
        <begin position="70"/>
        <end position="90"/>
    </location>
</feature>
<comment type="caution">
    <text evidence="2">The sequence shown here is derived from an EMBL/GenBank/DDBJ whole genome shotgun (WGS) entry which is preliminary data.</text>
</comment>
<sequence>MSEVVPLPSFGEVFFDARGQERCLRVTWHEGTLVLSLWRGEMCTGSFRMPMEDVGRLLDTLDDGYAEATGEQPPVVVEPPVEVGEYPGTGTYHRPPPFEHDPQRPQHDDRPTATLAPSDVLVARGAPPQQDKLVATAYQDQREPVIGADGRPRAAEPQAARAADPLGGPGYQMPDYQLPVERSPQSTDPFGFPGQGGAHQQTPSDPFAAQQPLHQAATQQLPVHQDPYTQPPQQAAPAPYTDPFSPPPQRAQSAPAVPGAAGLGTPMHGIPGAGRRPVAEAYPQPEPYTQQDQYVQHEQYAQPERYAQPDQYGKPDQYGQSDQYGRPGQYPPPEQYGGQQPGYPQSPLNPADPLGLGPGAYQTQPPHQQPDPSMHRPYVNDQMFVTGERLRPEQQHQEDRTERREW</sequence>
<dbReference type="EMBL" id="JACIBV010000001">
    <property type="protein sequence ID" value="MBB3726476.1"/>
    <property type="molecule type" value="Genomic_DNA"/>
</dbReference>
<feature type="compositionally biased region" description="Low complexity" evidence="1">
    <location>
        <begin position="335"/>
        <end position="345"/>
    </location>
</feature>
<dbReference type="RefSeq" id="WP_183645927.1">
    <property type="nucleotide sequence ID" value="NZ_BAAAXX010000096.1"/>
</dbReference>
<keyword evidence="3" id="KW-1185">Reference proteome</keyword>
<protein>
    <submittedName>
        <fullName evidence="2">Uncharacterized protein</fullName>
    </submittedName>
</protein>
<feature type="compositionally biased region" description="Low complexity" evidence="1">
    <location>
        <begin position="225"/>
        <end position="243"/>
    </location>
</feature>
<feature type="compositionally biased region" description="Low complexity" evidence="1">
    <location>
        <begin position="155"/>
        <end position="165"/>
    </location>
</feature>
<feature type="region of interest" description="Disordered" evidence="1">
    <location>
        <begin position="66"/>
        <end position="113"/>
    </location>
</feature>
<proteinExistence type="predicted"/>
<gene>
    <name evidence="2" type="ORF">FHR33_002336</name>
</gene>
<feature type="compositionally biased region" description="Polar residues" evidence="1">
    <location>
        <begin position="287"/>
        <end position="296"/>
    </location>
</feature>
<dbReference type="AlphaFoldDB" id="A0A7W5V2C8"/>
<dbReference type="GeneID" id="95388837"/>
<feature type="compositionally biased region" description="Polar residues" evidence="1">
    <location>
        <begin position="212"/>
        <end position="222"/>
    </location>
</feature>
<organism evidence="2 3">
    <name type="scientific">Nonomuraea dietziae</name>
    <dbReference type="NCBI Taxonomy" id="65515"/>
    <lineage>
        <taxon>Bacteria</taxon>
        <taxon>Bacillati</taxon>
        <taxon>Actinomycetota</taxon>
        <taxon>Actinomycetes</taxon>
        <taxon>Streptosporangiales</taxon>
        <taxon>Streptosporangiaceae</taxon>
        <taxon>Nonomuraea</taxon>
    </lineage>
</organism>
<feature type="region of interest" description="Disordered" evidence="1">
    <location>
        <begin position="143"/>
        <end position="406"/>
    </location>
</feature>